<dbReference type="InterPro" id="IPR041364">
    <property type="entry name" value="Rbx-bd"/>
</dbReference>
<dbReference type="InterPro" id="IPR023753">
    <property type="entry name" value="FAD/NAD-binding_dom"/>
</dbReference>
<dbReference type="Gene3D" id="3.50.50.60">
    <property type="entry name" value="FAD/NAD(P)-binding domain"/>
    <property type="match status" value="2"/>
</dbReference>
<evidence type="ECO:0000256" key="6">
    <source>
        <dbReference type="ARBA" id="ARBA00022827"/>
    </source>
</evidence>
<evidence type="ECO:0000256" key="7">
    <source>
        <dbReference type="ARBA" id="ARBA00023002"/>
    </source>
</evidence>
<dbReference type="Pfam" id="PF07992">
    <property type="entry name" value="Pyr_redox_2"/>
    <property type="match status" value="1"/>
</dbReference>
<comment type="subcellular location">
    <subcellularLocation>
        <location evidence="2">Cytoplasm</location>
    </subcellularLocation>
</comment>
<evidence type="ECO:0000259" key="9">
    <source>
        <dbReference type="Pfam" id="PF07992"/>
    </source>
</evidence>
<dbReference type="GO" id="GO:0015044">
    <property type="term" value="F:rubredoxin-NAD+ reductase activity"/>
    <property type="evidence" value="ECO:0007669"/>
    <property type="project" value="UniProtKB-EC"/>
</dbReference>
<feature type="domain" description="Rubredoxin binding" evidence="10">
    <location>
        <begin position="333"/>
        <end position="397"/>
    </location>
</feature>
<keyword evidence="5" id="KW-0285">Flavoprotein</keyword>
<dbReference type="InterPro" id="IPR050260">
    <property type="entry name" value="FAD-bd_OxRdtase"/>
</dbReference>
<keyword evidence="7 11" id="KW-0560">Oxidoreductase</keyword>
<dbReference type="EC" id="1.18.1.1" evidence="11"/>
<dbReference type="EMBL" id="JAVDXO010000005">
    <property type="protein sequence ID" value="MDR7307343.1"/>
    <property type="molecule type" value="Genomic_DNA"/>
</dbReference>
<evidence type="ECO:0000259" key="10">
    <source>
        <dbReference type="Pfam" id="PF18113"/>
    </source>
</evidence>
<protein>
    <submittedName>
        <fullName evidence="11">Rubredoxin-NAD+ reductase</fullName>
        <ecNumber evidence="11">1.18.1.1</ecNumber>
    </submittedName>
</protein>
<comment type="cofactor">
    <cofactor evidence="1">
        <name>FAD</name>
        <dbReference type="ChEBI" id="CHEBI:57692"/>
    </cofactor>
</comment>
<dbReference type="PRINTS" id="PR00368">
    <property type="entry name" value="FADPNR"/>
</dbReference>
<comment type="caution">
    <text evidence="11">The sequence shown here is derived from an EMBL/GenBank/DDBJ whole genome shotgun (WGS) entry which is preliminary data.</text>
</comment>
<accession>A0ABU1ZPC5</accession>
<keyword evidence="12" id="KW-1185">Reference proteome</keyword>
<dbReference type="RefSeq" id="WP_310343526.1">
    <property type="nucleotide sequence ID" value="NZ_JAVDXO010000005.1"/>
</dbReference>
<evidence type="ECO:0000256" key="3">
    <source>
        <dbReference type="ARBA" id="ARBA00006442"/>
    </source>
</evidence>
<dbReference type="PANTHER" id="PTHR43429:SF3">
    <property type="entry name" value="NITRITE REDUCTASE [NAD(P)H]"/>
    <property type="match status" value="1"/>
</dbReference>
<keyword evidence="6" id="KW-0274">FAD</keyword>
<evidence type="ECO:0000256" key="4">
    <source>
        <dbReference type="ARBA" id="ARBA00022490"/>
    </source>
</evidence>
<organism evidence="11 12">
    <name type="scientific">Rhodoferax saidenbachensis</name>
    <dbReference type="NCBI Taxonomy" id="1484693"/>
    <lineage>
        <taxon>Bacteria</taxon>
        <taxon>Pseudomonadati</taxon>
        <taxon>Pseudomonadota</taxon>
        <taxon>Betaproteobacteria</taxon>
        <taxon>Burkholderiales</taxon>
        <taxon>Comamonadaceae</taxon>
        <taxon>Rhodoferax</taxon>
    </lineage>
</organism>
<evidence type="ECO:0000256" key="2">
    <source>
        <dbReference type="ARBA" id="ARBA00004496"/>
    </source>
</evidence>
<evidence type="ECO:0000313" key="11">
    <source>
        <dbReference type="EMBL" id="MDR7307343.1"/>
    </source>
</evidence>
<gene>
    <name evidence="11" type="ORF">J2X15_002630</name>
</gene>
<dbReference type="PANTHER" id="PTHR43429">
    <property type="entry name" value="PYRIDINE NUCLEOTIDE-DISULFIDE OXIDOREDUCTASE DOMAIN-CONTAINING"/>
    <property type="match status" value="1"/>
</dbReference>
<evidence type="ECO:0000256" key="8">
    <source>
        <dbReference type="ARBA" id="ARBA00023027"/>
    </source>
</evidence>
<dbReference type="Pfam" id="PF18113">
    <property type="entry name" value="Rbx_binding"/>
    <property type="match status" value="1"/>
</dbReference>
<evidence type="ECO:0000256" key="5">
    <source>
        <dbReference type="ARBA" id="ARBA00022630"/>
    </source>
</evidence>
<name>A0ABU1ZPC5_9BURK</name>
<dbReference type="PRINTS" id="PR00411">
    <property type="entry name" value="PNDRDTASEI"/>
</dbReference>
<dbReference type="InterPro" id="IPR036188">
    <property type="entry name" value="FAD/NAD-bd_sf"/>
</dbReference>
<dbReference type="Gene3D" id="3.30.390.120">
    <property type="match status" value="1"/>
</dbReference>
<proteinExistence type="inferred from homology"/>
<comment type="similarity">
    <text evidence="3">Belongs to the FAD-dependent oxidoreductase family.</text>
</comment>
<sequence>MSDLTASQPAPSEPILIIGAGLAGWTTVREFRKLDTTTPVVLVTADSGDFYAKPTLSNAYAQKRTPAQLVSTPAAKMVETLNVTLLAQHRVESLDTAARSVVLGHGGQTQTLHYSRLVLATGAQPIRIPVGGTGADQVKSINNLDDFGAFHQALGVDPSAAEPAAPKTVLIMGAGLIGCEFANDLVHTGATVHVVDPGPRPLSLLLPAEAGDQLRTALEALGVVWHFGTTVTAVDGTDSGLTVQLADGGVVSAHMVLSAIGLRADTALAAAAGLVCERGIVVDDMLQTSALGVYALGDCAQYASAGQRPLPYVMPIMNAAKALAATLAGTPTALVFPLMPVSIKTPALPIVVAAAHPALAGAWKAGDGEGIWQFTDGEGTQRGFVLTGKSTARRMEQSKATQP</sequence>
<feature type="domain" description="FAD/NAD(P)-binding" evidence="9">
    <location>
        <begin position="15"/>
        <end position="307"/>
    </location>
</feature>
<reference evidence="11 12" key="1">
    <citation type="submission" date="2023-07" db="EMBL/GenBank/DDBJ databases">
        <title>Sorghum-associated microbial communities from plants grown in Nebraska, USA.</title>
        <authorList>
            <person name="Schachtman D."/>
        </authorList>
    </citation>
    <scope>NUCLEOTIDE SEQUENCE [LARGE SCALE GENOMIC DNA]</scope>
    <source>
        <strain evidence="11 12">BE308</strain>
    </source>
</reference>
<evidence type="ECO:0000256" key="1">
    <source>
        <dbReference type="ARBA" id="ARBA00001974"/>
    </source>
</evidence>
<dbReference type="Proteomes" id="UP001268089">
    <property type="component" value="Unassembled WGS sequence"/>
</dbReference>
<keyword evidence="8" id="KW-0520">NAD</keyword>
<evidence type="ECO:0000313" key="12">
    <source>
        <dbReference type="Proteomes" id="UP001268089"/>
    </source>
</evidence>
<dbReference type="SUPFAM" id="SSF51905">
    <property type="entry name" value="FAD/NAD(P)-binding domain"/>
    <property type="match status" value="1"/>
</dbReference>
<keyword evidence="4" id="KW-0963">Cytoplasm</keyword>